<feature type="transmembrane region" description="Helical" evidence="6">
    <location>
        <begin position="36"/>
        <end position="57"/>
    </location>
</feature>
<keyword evidence="2" id="KW-1003">Cell membrane</keyword>
<feature type="transmembrane region" description="Helical" evidence="6">
    <location>
        <begin position="169"/>
        <end position="190"/>
    </location>
</feature>
<proteinExistence type="predicted"/>
<feature type="transmembrane region" description="Helical" evidence="6">
    <location>
        <begin position="310"/>
        <end position="333"/>
    </location>
</feature>
<dbReference type="SUPFAM" id="SSF103473">
    <property type="entry name" value="MFS general substrate transporter"/>
    <property type="match status" value="1"/>
</dbReference>
<feature type="transmembrane region" description="Helical" evidence="6">
    <location>
        <begin position="141"/>
        <end position="163"/>
    </location>
</feature>
<feature type="transmembrane region" description="Helical" evidence="6">
    <location>
        <begin position="354"/>
        <end position="376"/>
    </location>
</feature>
<dbReference type="Proteomes" id="UP000638043">
    <property type="component" value="Unassembled WGS sequence"/>
</dbReference>
<dbReference type="InterPro" id="IPR036259">
    <property type="entry name" value="MFS_trans_sf"/>
</dbReference>
<dbReference type="PROSITE" id="PS50850">
    <property type="entry name" value="MFS"/>
    <property type="match status" value="1"/>
</dbReference>
<sequence length="437" mass="46736">MRTFAALLANTAVANISTMFMWFGLTFWIYLETRNVLSTALIGAALMIFIALSSMFFGTLIDRFRKKPVMVWGTGIALAVFIADALFFFAMGEDAISDLSRPWFWIFAVVMLAGAVVEQLRGIAMSTAVTLLVPEEKHANANGAVGAVDGVSMLVTSVFSGLAVGYLGMGWTLVIGVTAVALAFAHLLTLRIDEPEVVGSGEAPTGWVDIRGGWRAVRAAEGLLFLVIFTTLNNFVGGVFMALMDPYGLELMTVQQWGFAFAFASTGFIVGGIVVSRTGLGANPTRTMLVLGAATGAVGMVFALRESLWLYIIGIWVYMALVPAIEAAEQTVIQKVVPYRQQGRVFGFAKTIEAAAAPVTSLAIGPIAEFLVIPRLRTPEGQAQWSWLLGEGDARGIALIFVGAGLVTVILGLGALLLPQYRVISRQYARADSSPDA</sequence>
<organism evidence="8 9">
    <name type="scientific">Microbacterium nanhaiense</name>
    <dbReference type="NCBI Taxonomy" id="1301026"/>
    <lineage>
        <taxon>Bacteria</taxon>
        <taxon>Bacillati</taxon>
        <taxon>Actinomycetota</taxon>
        <taxon>Actinomycetes</taxon>
        <taxon>Micrococcales</taxon>
        <taxon>Microbacteriaceae</taxon>
        <taxon>Microbacterium</taxon>
    </lineage>
</organism>
<evidence type="ECO:0000256" key="6">
    <source>
        <dbReference type="SAM" id="Phobius"/>
    </source>
</evidence>
<feature type="transmembrane region" description="Helical" evidence="6">
    <location>
        <begin position="256"/>
        <end position="275"/>
    </location>
</feature>
<dbReference type="InterPro" id="IPR011701">
    <property type="entry name" value="MFS"/>
</dbReference>
<accession>A0ABQ2N1R5</accession>
<feature type="transmembrane region" description="Helical" evidence="6">
    <location>
        <begin position="396"/>
        <end position="418"/>
    </location>
</feature>
<evidence type="ECO:0000256" key="3">
    <source>
        <dbReference type="ARBA" id="ARBA00022692"/>
    </source>
</evidence>
<evidence type="ECO:0000256" key="4">
    <source>
        <dbReference type="ARBA" id="ARBA00022989"/>
    </source>
</evidence>
<feature type="transmembrane region" description="Helical" evidence="6">
    <location>
        <begin position="7"/>
        <end position="30"/>
    </location>
</feature>
<evidence type="ECO:0000313" key="8">
    <source>
        <dbReference type="EMBL" id="GGO63368.1"/>
    </source>
</evidence>
<evidence type="ECO:0000313" key="9">
    <source>
        <dbReference type="Proteomes" id="UP000638043"/>
    </source>
</evidence>
<name>A0ABQ2N1R5_9MICO</name>
<keyword evidence="5 6" id="KW-0472">Membrane</keyword>
<comment type="caution">
    <text evidence="8">The sequence shown here is derived from an EMBL/GenBank/DDBJ whole genome shotgun (WGS) entry which is preliminary data.</text>
</comment>
<evidence type="ECO:0000256" key="1">
    <source>
        <dbReference type="ARBA" id="ARBA00004651"/>
    </source>
</evidence>
<comment type="subcellular location">
    <subcellularLocation>
        <location evidence="1">Cell membrane</location>
        <topology evidence="1">Multi-pass membrane protein</topology>
    </subcellularLocation>
</comment>
<feature type="transmembrane region" description="Helical" evidence="6">
    <location>
        <begin position="287"/>
        <end position="304"/>
    </location>
</feature>
<dbReference type="PANTHER" id="PTHR23513:SF6">
    <property type="entry name" value="MAJOR FACILITATOR SUPERFAMILY ASSOCIATED DOMAIN-CONTAINING PROTEIN"/>
    <property type="match status" value="1"/>
</dbReference>
<dbReference type="CDD" id="cd06173">
    <property type="entry name" value="MFS_MefA_like"/>
    <property type="match status" value="1"/>
</dbReference>
<gene>
    <name evidence="8" type="ORF">GCM10010910_15760</name>
</gene>
<reference evidence="9" key="1">
    <citation type="journal article" date="2019" name="Int. J. Syst. Evol. Microbiol.">
        <title>The Global Catalogue of Microorganisms (GCM) 10K type strain sequencing project: providing services to taxonomists for standard genome sequencing and annotation.</title>
        <authorList>
            <consortium name="The Broad Institute Genomics Platform"/>
            <consortium name="The Broad Institute Genome Sequencing Center for Infectious Disease"/>
            <person name="Wu L."/>
            <person name="Ma J."/>
        </authorList>
    </citation>
    <scope>NUCLEOTIDE SEQUENCE [LARGE SCALE GENOMIC DNA]</scope>
    <source>
        <strain evidence="9">CGMCC 4.7181</strain>
    </source>
</reference>
<dbReference type="InterPro" id="IPR020846">
    <property type="entry name" value="MFS_dom"/>
</dbReference>
<dbReference type="Pfam" id="PF07690">
    <property type="entry name" value="MFS_1"/>
    <property type="match status" value="1"/>
</dbReference>
<evidence type="ECO:0000256" key="5">
    <source>
        <dbReference type="ARBA" id="ARBA00023136"/>
    </source>
</evidence>
<evidence type="ECO:0000256" key="2">
    <source>
        <dbReference type="ARBA" id="ARBA00022475"/>
    </source>
</evidence>
<keyword evidence="4 6" id="KW-1133">Transmembrane helix</keyword>
<dbReference type="PANTHER" id="PTHR23513">
    <property type="entry name" value="INTEGRAL MEMBRANE EFFLUX PROTEIN-RELATED"/>
    <property type="match status" value="1"/>
</dbReference>
<feature type="transmembrane region" description="Helical" evidence="6">
    <location>
        <begin position="223"/>
        <end position="244"/>
    </location>
</feature>
<dbReference type="EMBL" id="BMMQ01000004">
    <property type="protein sequence ID" value="GGO63368.1"/>
    <property type="molecule type" value="Genomic_DNA"/>
</dbReference>
<protein>
    <submittedName>
        <fullName evidence="8">Chloramphenicol efflux pump</fullName>
    </submittedName>
</protein>
<keyword evidence="3 6" id="KW-0812">Transmembrane</keyword>
<dbReference type="Gene3D" id="1.20.1250.20">
    <property type="entry name" value="MFS general substrate transporter like domains"/>
    <property type="match status" value="1"/>
</dbReference>
<feature type="transmembrane region" description="Helical" evidence="6">
    <location>
        <begin position="103"/>
        <end position="120"/>
    </location>
</feature>
<feature type="domain" description="Major facilitator superfamily (MFS) profile" evidence="7">
    <location>
        <begin position="1"/>
        <end position="422"/>
    </location>
</feature>
<feature type="transmembrane region" description="Helical" evidence="6">
    <location>
        <begin position="69"/>
        <end position="91"/>
    </location>
</feature>
<dbReference type="RefSeq" id="WP_188700862.1">
    <property type="nucleotide sequence ID" value="NZ_BMMQ01000004.1"/>
</dbReference>
<evidence type="ECO:0000259" key="7">
    <source>
        <dbReference type="PROSITE" id="PS50850"/>
    </source>
</evidence>
<keyword evidence="9" id="KW-1185">Reference proteome</keyword>